<dbReference type="RefSeq" id="WP_381513501.1">
    <property type="nucleotide sequence ID" value="NZ_JBHUEL010000008.1"/>
</dbReference>
<accession>A0ABW4MCS5</accession>
<keyword evidence="1" id="KW-0732">Signal</keyword>
<evidence type="ECO:0000256" key="1">
    <source>
        <dbReference type="SAM" id="SignalP"/>
    </source>
</evidence>
<evidence type="ECO:0008006" key="4">
    <source>
        <dbReference type="Google" id="ProtNLM"/>
    </source>
</evidence>
<dbReference type="Proteomes" id="UP001597215">
    <property type="component" value="Unassembled WGS sequence"/>
</dbReference>
<reference evidence="3" key="1">
    <citation type="journal article" date="2019" name="Int. J. Syst. Evol. Microbiol.">
        <title>The Global Catalogue of Microorganisms (GCM) 10K type strain sequencing project: providing services to taxonomists for standard genome sequencing and annotation.</title>
        <authorList>
            <consortium name="The Broad Institute Genomics Platform"/>
            <consortium name="The Broad Institute Genome Sequencing Center for Infectious Disease"/>
            <person name="Wu L."/>
            <person name="Ma J."/>
        </authorList>
    </citation>
    <scope>NUCLEOTIDE SEQUENCE [LARGE SCALE GENOMIC DNA]</scope>
    <source>
        <strain evidence="3">CGMCC 1.12449</strain>
    </source>
</reference>
<feature type="chain" id="PRO_5045497724" description="Lipoprotein" evidence="1">
    <location>
        <begin position="22"/>
        <end position="204"/>
    </location>
</feature>
<comment type="caution">
    <text evidence="2">The sequence shown here is derived from an EMBL/GenBank/DDBJ whole genome shotgun (WGS) entry which is preliminary data.</text>
</comment>
<proteinExistence type="predicted"/>
<feature type="signal peptide" evidence="1">
    <location>
        <begin position="1"/>
        <end position="21"/>
    </location>
</feature>
<name>A0ABW4MCS5_9SPHN</name>
<organism evidence="2 3">
    <name type="scientific">Sphingorhabdus buctiana</name>
    <dbReference type="NCBI Taxonomy" id="1508805"/>
    <lineage>
        <taxon>Bacteria</taxon>
        <taxon>Pseudomonadati</taxon>
        <taxon>Pseudomonadota</taxon>
        <taxon>Alphaproteobacteria</taxon>
        <taxon>Sphingomonadales</taxon>
        <taxon>Sphingomonadaceae</taxon>
        <taxon>Sphingorhabdus</taxon>
    </lineage>
</organism>
<protein>
    <recommendedName>
        <fullName evidence="4">Lipoprotein</fullName>
    </recommendedName>
</protein>
<evidence type="ECO:0000313" key="3">
    <source>
        <dbReference type="Proteomes" id="UP001597215"/>
    </source>
</evidence>
<dbReference type="EMBL" id="JBHUEL010000008">
    <property type="protein sequence ID" value="MFD1766874.1"/>
    <property type="molecule type" value="Genomic_DNA"/>
</dbReference>
<keyword evidence="3" id="KW-1185">Reference proteome</keyword>
<dbReference type="PROSITE" id="PS51257">
    <property type="entry name" value="PROKAR_LIPOPROTEIN"/>
    <property type="match status" value="1"/>
</dbReference>
<evidence type="ECO:0000313" key="2">
    <source>
        <dbReference type="EMBL" id="MFD1766874.1"/>
    </source>
</evidence>
<sequence>MRRLVLIAALALSACATTPPANPQDAFWTNLRAHCGKAYSGKLTSEEAVDADFKGRLMLMHVRSCTDNEIRIPFHIGPKDGDSKWDRSRTWVITRTASGLRLKHDHRHEDGSEDLLTQYGGDTATPGSATAQSFPVEAESIGLFRREGRGVSVTNVWEVEISDKRAASPRFAYILRRTGENARLFRVEFDLGRAVTPPPPPWGF</sequence>
<gene>
    <name evidence="2" type="ORF">ACFSAG_08470</name>
</gene>